<keyword evidence="3" id="KW-1185">Reference proteome</keyword>
<evidence type="ECO:0000313" key="2">
    <source>
        <dbReference type="Ensembl" id="ENSCATP00000001522.1"/>
    </source>
</evidence>
<protein>
    <submittedName>
        <fullName evidence="2">Uncharacterized protein</fullName>
    </submittedName>
</protein>
<evidence type="ECO:0000256" key="1">
    <source>
        <dbReference type="SAM" id="MobiDB-lite"/>
    </source>
</evidence>
<feature type="region of interest" description="Disordered" evidence="1">
    <location>
        <begin position="102"/>
        <end position="186"/>
    </location>
</feature>
<proteinExistence type="predicted"/>
<feature type="compositionally biased region" description="Low complexity" evidence="1">
    <location>
        <begin position="102"/>
        <end position="111"/>
    </location>
</feature>
<dbReference type="AlphaFoldDB" id="A0A2K5KLF3"/>
<dbReference type="GeneTree" id="ENSGT00910000147630"/>
<accession>A0A2K5KLF3</accession>
<name>A0A2K5KLF3_CERAT</name>
<dbReference type="Proteomes" id="UP000233060">
    <property type="component" value="Unassembled WGS sequence"/>
</dbReference>
<evidence type="ECO:0000313" key="3">
    <source>
        <dbReference type="Proteomes" id="UP000233060"/>
    </source>
</evidence>
<reference evidence="2" key="2">
    <citation type="submission" date="2025-09" db="UniProtKB">
        <authorList>
            <consortium name="Ensembl"/>
        </authorList>
    </citation>
    <scope>IDENTIFICATION</scope>
</reference>
<sequence>MVWGAALDLSLVHTEIYPPSAECAGSQRGGWRPGAGHRENLQARRVQGVSPGEGVALGRDHLHREPSSEPALWLCLRQIPLVRAPSPENQWVWVSRRNGAQPSFSSPSAAPEHCKGGRPTWGSRPFPATEQSGRALPAQGGAQIPDLPATGRGGQPGFGVWPAVQVSTPPPIPPTGSQCRFLTPTP</sequence>
<reference evidence="2" key="1">
    <citation type="submission" date="2025-08" db="UniProtKB">
        <authorList>
            <consortium name="Ensembl"/>
        </authorList>
    </citation>
    <scope>IDENTIFICATION</scope>
</reference>
<dbReference type="Ensembl" id="ENSCATT00000007805.1">
    <property type="protein sequence ID" value="ENSCATP00000001522.1"/>
    <property type="gene ID" value="ENSCATG00000007111.1"/>
</dbReference>
<organism evidence="2 3">
    <name type="scientific">Cercocebus atys</name>
    <name type="common">Sooty mangabey</name>
    <name type="synonym">Cercocebus torquatus atys</name>
    <dbReference type="NCBI Taxonomy" id="9531"/>
    <lineage>
        <taxon>Eukaryota</taxon>
        <taxon>Metazoa</taxon>
        <taxon>Chordata</taxon>
        <taxon>Craniata</taxon>
        <taxon>Vertebrata</taxon>
        <taxon>Euteleostomi</taxon>
        <taxon>Mammalia</taxon>
        <taxon>Eutheria</taxon>
        <taxon>Euarchontoglires</taxon>
        <taxon>Primates</taxon>
        <taxon>Haplorrhini</taxon>
        <taxon>Catarrhini</taxon>
        <taxon>Cercopithecidae</taxon>
        <taxon>Cercopithecinae</taxon>
        <taxon>Cercocebus</taxon>
    </lineage>
</organism>
<dbReference type="OMA" id="ECAGSQR"/>